<evidence type="ECO:0000313" key="2">
    <source>
        <dbReference type="EMBL" id="EFU71075.1"/>
    </source>
</evidence>
<dbReference type="RefSeq" id="WP_004278207.1">
    <property type="nucleotide sequence ID" value="NZ_GL622228.1"/>
</dbReference>
<name>A0A828QX39_CAMUP</name>
<accession>A0A828QX39</accession>
<proteinExistence type="predicted"/>
<dbReference type="Proteomes" id="UP000005813">
    <property type="component" value="Unassembled WGS sequence"/>
</dbReference>
<reference evidence="2 3" key="1">
    <citation type="submission" date="2010-12" db="EMBL/GenBank/DDBJ databases">
        <authorList>
            <person name="Muzny D."/>
            <person name="Qin X."/>
            <person name="Buhay C."/>
            <person name="Dugan-Rocha S."/>
            <person name="Ding Y."/>
            <person name="Chen G."/>
            <person name="Hawes A."/>
            <person name="Holder M."/>
            <person name="Jhangiani S."/>
            <person name="Johnson A."/>
            <person name="Khan Z."/>
            <person name="Li Z."/>
            <person name="Liu W."/>
            <person name="Liu X."/>
            <person name="Perez L."/>
            <person name="Shen H."/>
            <person name="Wang Q."/>
            <person name="Watt J."/>
            <person name="Xi L."/>
            <person name="Xin Y."/>
            <person name="Zhou J."/>
            <person name="Deng J."/>
            <person name="Jiang H."/>
            <person name="Liu Y."/>
            <person name="Qu J."/>
            <person name="Song X.-Z."/>
            <person name="Zhang L."/>
            <person name="Villasana D."/>
            <person name="Johnson A."/>
            <person name="Liu J."/>
            <person name="Liyanage D."/>
            <person name="Lorensuhewa L."/>
            <person name="Robinson T."/>
            <person name="Song A."/>
            <person name="Song B.-B."/>
            <person name="Dinh H."/>
            <person name="Thornton R."/>
            <person name="Coyle M."/>
            <person name="Francisco L."/>
            <person name="Jackson L."/>
            <person name="Javaid M."/>
            <person name="Korchina V."/>
            <person name="Kovar C."/>
            <person name="Mata R."/>
            <person name="Mathew T."/>
            <person name="Ngo R."/>
            <person name="Nguyen L."/>
            <person name="Nguyen N."/>
            <person name="Okwuonu G."/>
            <person name="Ongeri F."/>
            <person name="Pham C."/>
            <person name="Simmons D."/>
            <person name="Wilczek-Boney K."/>
            <person name="Hale W."/>
            <person name="Jakkamsetti A."/>
            <person name="Pham P."/>
            <person name="Ruth R."/>
            <person name="San Lucas F."/>
            <person name="Warren J."/>
            <person name="Zhang J."/>
            <person name="Zhao Z."/>
            <person name="Zhou C."/>
            <person name="Zhu D."/>
            <person name="Lee S."/>
            <person name="Bess C."/>
            <person name="Blankenburg K."/>
            <person name="Forbes L."/>
            <person name="Fu Q."/>
            <person name="Gubbala S."/>
            <person name="Hirani K."/>
            <person name="Jayaseelan J.C."/>
            <person name="Lara F."/>
            <person name="Munidasa M."/>
            <person name="Palculict T."/>
            <person name="Patil S."/>
            <person name="Pu L.-L."/>
            <person name="Saada N."/>
            <person name="Tang L."/>
            <person name="Weissenberger G."/>
            <person name="Zhu Y."/>
            <person name="Hemphill L."/>
            <person name="Shang Y."/>
            <person name="Youmans B."/>
            <person name="Ayvaz T."/>
            <person name="Ross M."/>
            <person name="Santibanez J."/>
            <person name="Aqrawi P."/>
            <person name="Gross S."/>
            <person name="Joshi V."/>
            <person name="Fowler G."/>
            <person name="Nazareth L."/>
            <person name="Reid J."/>
            <person name="Worley K."/>
            <person name="Petrosino J."/>
            <person name="Highlander S."/>
            <person name="Gibbs R."/>
        </authorList>
    </citation>
    <scope>NUCLEOTIDE SEQUENCE [LARGE SCALE GENOMIC DNA]</scope>
    <source>
        <strain evidence="2 3">JV21</strain>
    </source>
</reference>
<comment type="caution">
    <text evidence="2">The sequence shown here is derived from an EMBL/GenBank/DDBJ whole genome shotgun (WGS) entry which is preliminary data.</text>
</comment>
<evidence type="ECO:0000313" key="3">
    <source>
        <dbReference type="Proteomes" id="UP000005813"/>
    </source>
</evidence>
<keyword evidence="1" id="KW-0812">Transmembrane</keyword>
<sequence>MQEDLTLEQFFLCLFLVFLFIFAVGIHPLWLDYLDKTKEKRIRRNANYGYKSTQTKG</sequence>
<keyword evidence="1" id="KW-0472">Membrane</keyword>
<protein>
    <submittedName>
        <fullName evidence="2">Uncharacterized protein</fullName>
    </submittedName>
</protein>
<dbReference type="EMBL" id="AEPU01000037">
    <property type="protein sequence ID" value="EFU71075.1"/>
    <property type="molecule type" value="Genomic_DNA"/>
</dbReference>
<dbReference type="AlphaFoldDB" id="A0A828QX39"/>
<keyword evidence="1" id="KW-1133">Transmembrane helix</keyword>
<organism evidence="2 3">
    <name type="scientific">Campylobacter upsaliensis JV21</name>
    <dbReference type="NCBI Taxonomy" id="888826"/>
    <lineage>
        <taxon>Bacteria</taxon>
        <taxon>Pseudomonadati</taxon>
        <taxon>Campylobacterota</taxon>
        <taxon>Epsilonproteobacteria</taxon>
        <taxon>Campylobacterales</taxon>
        <taxon>Campylobacteraceae</taxon>
        <taxon>Campylobacter</taxon>
    </lineage>
</organism>
<gene>
    <name evidence="2" type="ORF">HMPREF9400_1675</name>
</gene>
<evidence type="ECO:0000256" key="1">
    <source>
        <dbReference type="SAM" id="Phobius"/>
    </source>
</evidence>
<feature type="transmembrane region" description="Helical" evidence="1">
    <location>
        <begin position="12"/>
        <end position="34"/>
    </location>
</feature>